<dbReference type="Pfam" id="PF01863">
    <property type="entry name" value="YgjP-like"/>
    <property type="match status" value="1"/>
</dbReference>
<dbReference type="InterPro" id="IPR053136">
    <property type="entry name" value="UTP_pyrophosphatase-like"/>
</dbReference>
<evidence type="ECO:0000313" key="2">
    <source>
        <dbReference type="EMBL" id="OGI45646.1"/>
    </source>
</evidence>
<dbReference type="CDD" id="cd07344">
    <property type="entry name" value="M48_yhfN_like"/>
    <property type="match status" value="1"/>
</dbReference>
<protein>
    <recommendedName>
        <fullName evidence="1">YgjP-like metallopeptidase domain-containing protein</fullName>
    </recommendedName>
</protein>
<dbReference type="Gene3D" id="3.30.2010.10">
    <property type="entry name" value="Metalloproteases ('zincins'), catalytic domain"/>
    <property type="match status" value="1"/>
</dbReference>
<evidence type="ECO:0000259" key="1">
    <source>
        <dbReference type="Pfam" id="PF01863"/>
    </source>
</evidence>
<dbReference type="PANTHER" id="PTHR30399:SF1">
    <property type="entry name" value="UTP PYROPHOSPHATASE"/>
    <property type="match status" value="1"/>
</dbReference>
<feature type="domain" description="YgjP-like metallopeptidase" evidence="1">
    <location>
        <begin position="17"/>
        <end position="223"/>
    </location>
</feature>
<dbReference type="PANTHER" id="PTHR30399">
    <property type="entry name" value="UNCHARACTERIZED PROTEIN YGJP"/>
    <property type="match status" value="1"/>
</dbReference>
<dbReference type="AlphaFoldDB" id="A0A1F6TKN2"/>
<gene>
    <name evidence="2" type="ORF">A2151_02215</name>
</gene>
<dbReference type="EMBL" id="MFSU01000099">
    <property type="protein sequence ID" value="OGI45646.1"/>
    <property type="molecule type" value="Genomic_DNA"/>
</dbReference>
<dbReference type="InterPro" id="IPR002725">
    <property type="entry name" value="YgjP-like_metallopeptidase"/>
</dbReference>
<name>A0A1F6TKN2_9PROT</name>
<reference evidence="2 3" key="1">
    <citation type="journal article" date="2016" name="Nat. Commun.">
        <title>Thousands of microbial genomes shed light on interconnected biogeochemical processes in an aquifer system.</title>
        <authorList>
            <person name="Anantharaman K."/>
            <person name="Brown C.T."/>
            <person name="Hug L.A."/>
            <person name="Sharon I."/>
            <person name="Castelle C.J."/>
            <person name="Probst A.J."/>
            <person name="Thomas B.C."/>
            <person name="Singh A."/>
            <person name="Wilkins M.J."/>
            <person name="Karaoz U."/>
            <person name="Brodie E.L."/>
            <person name="Williams K.H."/>
            <person name="Hubbard S.S."/>
            <person name="Banfield J.F."/>
        </authorList>
    </citation>
    <scope>NUCLEOTIDE SEQUENCE [LARGE SCALE GENOMIC DNA]</scope>
</reference>
<organism evidence="2 3">
    <name type="scientific">Candidatus Muproteobacteria bacterium RBG_16_65_34</name>
    <dbReference type="NCBI Taxonomy" id="1817760"/>
    <lineage>
        <taxon>Bacteria</taxon>
        <taxon>Pseudomonadati</taxon>
        <taxon>Pseudomonadota</taxon>
        <taxon>Candidatus Muproteobacteria</taxon>
    </lineage>
</organism>
<accession>A0A1F6TKN2</accession>
<dbReference type="Proteomes" id="UP000178885">
    <property type="component" value="Unassembled WGS sequence"/>
</dbReference>
<sequence length="241" mass="27771">MSESLFQYRLRISPHSRRIRLRVTPRLGLEVVIPSGFDPGRVPVLLKRKQRWIRAALERMESLRALHAPDWCLPAQIQLPAVGLIWAVSAKPSDNAARTAVRETGAGQLLISGAVENEQACRAALGRWLLRQAHRHLLPGLERTSHDLGLPYQRALIRRQKTRWGSCSRDGTISLNAKLLFLSPETVNYVMIHELCHRVELNHSPRFWRLVERHCPDFRRINAQRRDLWKAVPHWAEKAVL</sequence>
<comment type="caution">
    <text evidence="2">The sequence shown here is derived from an EMBL/GenBank/DDBJ whole genome shotgun (WGS) entry which is preliminary data.</text>
</comment>
<evidence type="ECO:0000313" key="3">
    <source>
        <dbReference type="Proteomes" id="UP000178885"/>
    </source>
</evidence>
<proteinExistence type="predicted"/>